<evidence type="ECO:0000256" key="1">
    <source>
        <dbReference type="SAM" id="Coils"/>
    </source>
</evidence>
<dbReference type="OrthoDB" id="6119307at2"/>
<proteinExistence type="predicted"/>
<sequence>MSQGKVILSLAVSAVLLQGCAGSANHEVMTAYNASDESLSCEQLSYEQARAQTVINQVNEDKDDVSGADIVDGIFWFPFNLIAKNMNYEDALEAANARIARLDSLRNSNNCSDEQMAEVEKGLEAKLTELKDLRDKDLISEEEYKKARKDVLFNG</sequence>
<keyword evidence="3" id="KW-1185">Reference proteome</keyword>
<dbReference type="RefSeq" id="WP_124928060.1">
    <property type="nucleotide sequence ID" value="NZ_RQXV01000018.1"/>
</dbReference>
<dbReference type="Proteomes" id="UP000267535">
    <property type="component" value="Unassembled WGS sequence"/>
</dbReference>
<protein>
    <submittedName>
        <fullName evidence="2">SHOCT domain-containing protein</fullName>
    </submittedName>
</protein>
<evidence type="ECO:0000313" key="2">
    <source>
        <dbReference type="EMBL" id="RRC96757.1"/>
    </source>
</evidence>
<organism evidence="2 3">
    <name type="scientific">Amphritea balenae</name>
    <dbReference type="NCBI Taxonomy" id="452629"/>
    <lineage>
        <taxon>Bacteria</taxon>
        <taxon>Pseudomonadati</taxon>
        <taxon>Pseudomonadota</taxon>
        <taxon>Gammaproteobacteria</taxon>
        <taxon>Oceanospirillales</taxon>
        <taxon>Oceanospirillaceae</taxon>
        <taxon>Amphritea</taxon>
    </lineage>
</organism>
<name>A0A3P1SI96_9GAMM</name>
<comment type="caution">
    <text evidence="2">The sequence shown here is derived from an EMBL/GenBank/DDBJ whole genome shotgun (WGS) entry which is preliminary data.</text>
</comment>
<dbReference type="PROSITE" id="PS51257">
    <property type="entry name" value="PROKAR_LIPOPROTEIN"/>
    <property type="match status" value="1"/>
</dbReference>
<accession>A0A3P1SI96</accession>
<keyword evidence="1" id="KW-0175">Coiled coil</keyword>
<feature type="coiled-coil region" evidence="1">
    <location>
        <begin position="85"/>
        <end position="136"/>
    </location>
</feature>
<reference evidence="2 3" key="1">
    <citation type="submission" date="2018-11" db="EMBL/GenBank/DDBJ databases">
        <title>The draft genome sequence of Amphritea balenae JAMM 1525T.</title>
        <authorList>
            <person name="Fang Z."/>
            <person name="Zhang Y."/>
            <person name="Han X."/>
        </authorList>
    </citation>
    <scope>NUCLEOTIDE SEQUENCE [LARGE SCALE GENOMIC DNA]</scope>
    <source>
        <strain evidence="2 3">JAMM 1525</strain>
    </source>
</reference>
<dbReference type="EMBL" id="RQXV01000018">
    <property type="protein sequence ID" value="RRC96757.1"/>
    <property type="molecule type" value="Genomic_DNA"/>
</dbReference>
<dbReference type="AlphaFoldDB" id="A0A3P1SI96"/>
<gene>
    <name evidence="2" type="ORF">EHS89_20595</name>
</gene>
<evidence type="ECO:0000313" key="3">
    <source>
        <dbReference type="Proteomes" id="UP000267535"/>
    </source>
</evidence>